<feature type="domain" description="Catalase core" evidence="2">
    <location>
        <begin position="126"/>
        <end position="182"/>
    </location>
</feature>
<gene>
    <name evidence="3" type="ORF">Nepgr_003787</name>
</gene>
<organism evidence="3 4">
    <name type="scientific">Nepenthes gracilis</name>
    <name type="common">Slender pitcher plant</name>
    <dbReference type="NCBI Taxonomy" id="150966"/>
    <lineage>
        <taxon>Eukaryota</taxon>
        <taxon>Viridiplantae</taxon>
        <taxon>Streptophyta</taxon>
        <taxon>Embryophyta</taxon>
        <taxon>Tracheophyta</taxon>
        <taxon>Spermatophyta</taxon>
        <taxon>Magnoliopsida</taxon>
        <taxon>eudicotyledons</taxon>
        <taxon>Gunneridae</taxon>
        <taxon>Pentapetalae</taxon>
        <taxon>Caryophyllales</taxon>
        <taxon>Nepenthaceae</taxon>
        <taxon>Nepenthes</taxon>
    </lineage>
</organism>
<dbReference type="SUPFAM" id="SSF56634">
    <property type="entry name" value="Heme-dependent catalase-like"/>
    <property type="match status" value="1"/>
</dbReference>
<proteinExistence type="predicted"/>
<dbReference type="InterPro" id="IPR020835">
    <property type="entry name" value="Catalase_sf"/>
</dbReference>
<evidence type="ECO:0000256" key="1">
    <source>
        <dbReference type="SAM" id="SignalP"/>
    </source>
</evidence>
<keyword evidence="4" id="KW-1185">Reference proteome</keyword>
<reference evidence="3" key="1">
    <citation type="submission" date="2023-05" db="EMBL/GenBank/DDBJ databases">
        <title>Nepenthes gracilis genome sequencing.</title>
        <authorList>
            <person name="Fukushima K."/>
        </authorList>
    </citation>
    <scope>NUCLEOTIDE SEQUENCE</scope>
    <source>
        <strain evidence="3">SING2019-196</strain>
    </source>
</reference>
<evidence type="ECO:0000313" key="3">
    <source>
        <dbReference type="EMBL" id="GMH01948.1"/>
    </source>
</evidence>
<sequence length="189" mass="21356">MRLLRKWWWIITSSLLVSIPMARTPSFTRWPISAPAELEELGTPPTMEEVRTALFFMKPLKAPGPGSFQAVFSKKSRDVIKLDLMSLLLKSFSTTIFRRISAILLALISEDQVMACVGQLLSTPTQDSSHLEDYQLVKLANFGWKKIPERVELARGASATCFLEAMHDVSYLICFDFLRAPGFFEPVPD</sequence>
<dbReference type="EMBL" id="BSYO01000003">
    <property type="protein sequence ID" value="GMH01948.1"/>
    <property type="molecule type" value="Genomic_DNA"/>
</dbReference>
<comment type="caution">
    <text evidence="3">The sequence shown here is derived from an EMBL/GenBank/DDBJ whole genome shotgun (WGS) entry which is preliminary data.</text>
</comment>
<protein>
    <recommendedName>
        <fullName evidence="2">Catalase core domain-containing protein</fullName>
    </recommendedName>
</protein>
<dbReference type="AlphaFoldDB" id="A0AAD3XE62"/>
<feature type="chain" id="PRO_5042106016" description="Catalase core domain-containing protein" evidence="1">
    <location>
        <begin position="23"/>
        <end position="189"/>
    </location>
</feature>
<accession>A0AAD3XE62</accession>
<dbReference type="GO" id="GO:0020037">
    <property type="term" value="F:heme binding"/>
    <property type="evidence" value="ECO:0007669"/>
    <property type="project" value="InterPro"/>
</dbReference>
<evidence type="ECO:0000313" key="4">
    <source>
        <dbReference type="Proteomes" id="UP001279734"/>
    </source>
</evidence>
<feature type="signal peptide" evidence="1">
    <location>
        <begin position="1"/>
        <end position="22"/>
    </location>
</feature>
<dbReference type="Pfam" id="PF00199">
    <property type="entry name" value="Catalase"/>
    <property type="match status" value="1"/>
</dbReference>
<dbReference type="InterPro" id="IPR011614">
    <property type="entry name" value="Catalase_core"/>
</dbReference>
<evidence type="ECO:0000259" key="2">
    <source>
        <dbReference type="Pfam" id="PF00199"/>
    </source>
</evidence>
<dbReference type="Proteomes" id="UP001279734">
    <property type="component" value="Unassembled WGS sequence"/>
</dbReference>
<name>A0AAD3XE62_NEPGR</name>
<dbReference type="GO" id="GO:0004096">
    <property type="term" value="F:catalase activity"/>
    <property type="evidence" value="ECO:0007669"/>
    <property type="project" value="InterPro"/>
</dbReference>
<keyword evidence="1" id="KW-0732">Signal</keyword>